<dbReference type="RefSeq" id="WP_043378664.1">
    <property type="nucleotide sequence ID" value="NZ_KN039947.1"/>
</dbReference>
<protein>
    <recommendedName>
        <fullName evidence="3">LmbE family protein</fullName>
    </recommendedName>
</protein>
<dbReference type="EMBL" id="JNFQ01000002">
    <property type="protein sequence ID" value="KFG73139.1"/>
    <property type="molecule type" value="Genomic_DNA"/>
</dbReference>
<dbReference type="AlphaFoldDB" id="A0A086MW71"/>
<comment type="caution">
    <text evidence="1">The sequence shown here is derived from an EMBL/GenBank/DDBJ whole genome shotgun (WGS) entry which is preliminary data.</text>
</comment>
<keyword evidence="2" id="KW-1185">Reference proteome</keyword>
<proteinExistence type="predicted"/>
<evidence type="ECO:0008006" key="3">
    <source>
        <dbReference type="Google" id="ProtNLM"/>
    </source>
</evidence>
<organism evidence="1 2">
    <name type="scientific">Streptomyces mutabilis</name>
    <dbReference type="NCBI Taxonomy" id="67332"/>
    <lineage>
        <taxon>Bacteria</taxon>
        <taxon>Bacillati</taxon>
        <taxon>Actinomycetota</taxon>
        <taxon>Actinomycetes</taxon>
        <taxon>Kitasatosporales</taxon>
        <taxon>Streptomycetaceae</taxon>
        <taxon>Streptomyces</taxon>
    </lineage>
</organism>
<accession>A0A086MW71</accession>
<evidence type="ECO:0000313" key="2">
    <source>
        <dbReference type="Proteomes" id="UP000029095"/>
    </source>
</evidence>
<dbReference type="SUPFAM" id="SSF89372">
    <property type="entry name" value="Fucose-specific lectin"/>
    <property type="match status" value="1"/>
</dbReference>
<reference evidence="1 2" key="1">
    <citation type="submission" date="2014-05" db="EMBL/GenBank/DDBJ databases">
        <title>Complete genome sequence of the Streptomyces mutabilis TRM45540.</title>
        <authorList>
            <person name="Luo X."/>
            <person name="Zhang L."/>
        </authorList>
    </citation>
    <scope>NUCLEOTIDE SEQUENCE [LARGE SCALE GENOMIC DNA]</scope>
    <source>
        <strain evidence="1 2">TRM45540</strain>
    </source>
</reference>
<evidence type="ECO:0000313" key="1">
    <source>
        <dbReference type="EMBL" id="KFG73139.1"/>
    </source>
</evidence>
<dbReference type="Gene3D" id="2.120.10.70">
    <property type="entry name" value="Fucose-specific lectin"/>
    <property type="match status" value="1"/>
</dbReference>
<name>A0A086MW71_9ACTN</name>
<gene>
    <name evidence="1" type="ORF">FM21_20085</name>
</gene>
<sequence length="338" mass="35722">MNGEWLIRGRDGRLSVYQMSHDAALCRAEQVPGGSWGAPRRIGGDQRLHPGPAVGQGADAYAHLVAWRPTASGESGLVHCTHFRPLLAALDWEPVGHPNGTGDRTGPPAVAVDGHGRAHVFVRNGGGGLSMRAQKQKGGWGPWRDLKSAQLQDAPVAVAGRDGRIEAYAYRPGRLIHWLQEEQATEFRMADSVQTEIRPGTLRALATSDENTTLFFTDASGTLCAWRPGAEPVPLATAAGPGPVAAVRCELDGHDCTLLAQRSSSGRIAFAAYPSEEEEAGAWWTESGPALPADATVSLALDADARVVAATLSPSTGQLLLARRKDEAGLALGAWEAV</sequence>
<dbReference type="HOGENOM" id="CLU_063456_0_0_11"/>
<dbReference type="STRING" id="1915400.FM21_20085"/>
<dbReference type="Proteomes" id="UP000029095">
    <property type="component" value="Unassembled WGS sequence"/>
</dbReference>